<sequence>MLIKNYQKINSKIALLVAFILLILLMSIASELVQQFFQQDVPIKSFNYKAVNNSSKLSLPNHLFGKLNSPVKTHKRVKKTRLNLVLVGILNQKNQALAIIKQNNKEKIYKINDAINASASVKAIYSSYIIINHDGNDEKLSIKYRTAFKKTIKTKDREIKAVEPKVEQKKPAKQQSSSEALIDSTDKIKLEEMLSSPTKMLSAITVQPNYKGDDLHGFIVYPGKERILFKKIGLKSGDIILTINGIELDGWIKLISLKRELSKQNFDFVIERKNKQHFLSVNLN</sequence>
<dbReference type="Gene3D" id="2.30.30.830">
    <property type="match status" value="1"/>
</dbReference>
<evidence type="ECO:0000313" key="10">
    <source>
        <dbReference type="EMBL" id="SFV89422.1"/>
    </source>
</evidence>
<evidence type="ECO:0000256" key="8">
    <source>
        <dbReference type="ARBA" id="ARBA00023136"/>
    </source>
</evidence>
<evidence type="ECO:0000256" key="2">
    <source>
        <dbReference type="ARBA" id="ARBA00022448"/>
    </source>
</evidence>
<keyword evidence="6" id="KW-0653">Protein transport</keyword>
<gene>
    <name evidence="10" type="ORF">MNB_SUP05-SYMBIONT-5-794</name>
</gene>
<keyword evidence="2" id="KW-0813">Transport</keyword>
<dbReference type="AlphaFoldDB" id="A0A1W1E637"/>
<evidence type="ECO:0000256" key="4">
    <source>
        <dbReference type="ARBA" id="ARBA00022519"/>
    </source>
</evidence>
<organism evidence="10">
    <name type="scientific">hydrothermal vent metagenome</name>
    <dbReference type="NCBI Taxonomy" id="652676"/>
    <lineage>
        <taxon>unclassified sequences</taxon>
        <taxon>metagenomes</taxon>
        <taxon>ecological metagenomes</taxon>
    </lineage>
</organism>
<name>A0A1W1E637_9ZZZZ</name>
<dbReference type="GO" id="GO:0005886">
    <property type="term" value="C:plasma membrane"/>
    <property type="evidence" value="ECO:0007669"/>
    <property type="project" value="UniProtKB-SubCell"/>
</dbReference>
<dbReference type="InterPro" id="IPR036034">
    <property type="entry name" value="PDZ_sf"/>
</dbReference>
<feature type="domain" description="Type II secretion system protein GspC N-terminal" evidence="9">
    <location>
        <begin position="22"/>
        <end position="141"/>
    </location>
</feature>
<reference evidence="10" key="1">
    <citation type="submission" date="2016-10" db="EMBL/GenBank/DDBJ databases">
        <authorList>
            <person name="de Groot N.N."/>
        </authorList>
    </citation>
    <scope>NUCLEOTIDE SEQUENCE</scope>
</reference>
<evidence type="ECO:0000256" key="7">
    <source>
        <dbReference type="ARBA" id="ARBA00022989"/>
    </source>
</evidence>
<dbReference type="InterPro" id="IPR024961">
    <property type="entry name" value="T2SS_GspC_N"/>
</dbReference>
<dbReference type="Gene3D" id="2.30.42.10">
    <property type="match status" value="1"/>
</dbReference>
<comment type="subcellular location">
    <subcellularLocation>
        <location evidence="1">Cell inner membrane</location>
    </subcellularLocation>
</comment>
<evidence type="ECO:0000259" key="9">
    <source>
        <dbReference type="Pfam" id="PF11356"/>
    </source>
</evidence>
<dbReference type="GO" id="GO:0015031">
    <property type="term" value="P:protein transport"/>
    <property type="evidence" value="ECO:0007669"/>
    <property type="project" value="UniProtKB-KW"/>
</dbReference>
<evidence type="ECO:0000256" key="1">
    <source>
        <dbReference type="ARBA" id="ARBA00004533"/>
    </source>
</evidence>
<proteinExistence type="predicted"/>
<keyword evidence="7" id="KW-1133">Transmembrane helix</keyword>
<dbReference type="EMBL" id="FPHZ01000227">
    <property type="protein sequence ID" value="SFV89422.1"/>
    <property type="molecule type" value="Genomic_DNA"/>
</dbReference>
<dbReference type="Pfam" id="PF11356">
    <property type="entry name" value="T2SSC"/>
    <property type="match status" value="1"/>
</dbReference>
<protein>
    <submittedName>
        <fullName evidence="10">General secretion pathway protein C</fullName>
    </submittedName>
</protein>
<dbReference type="SUPFAM" id="SSF50156">
    <property type="entry name" value="PDZ domain-like"/>
    <property type="match status" value="1"/>
</dbReference>
<evidence type="ECO:0000256" key="3">
    <source>
        <dbReference type="ARBA" id="ARBA00022475"/>
    </source>
</evidence>
<evidence type="ECO:0000256" key="6">
    <source>
        <dbReference type="ARBA" id="ARBA00022927"/>
    </source>
</evidence>
<evidence type="ECO:0000256" key="5">
    <source>
        <dbReference type="ARBA" id="ARBA00022692"/>
    </source>
</evidence>
<keyword evidence="4" id="KW-0997">Cell inner membrane</keyword>
<accession>A0A1W1E637</accession>
<keyword evidence="5" id="KW-0812">Transmembrane</keyword>
<keyword evidence="3" id="KW-1003">Cell membrane</keyword>
<keyword evidence="8" id="KW-0472">Membrane</keyword>